<dbReference type="Pfam" id="PF13529">
    <property type="entry name" value="Peptidase_C39_2"/>
    <property type="match status" value="1"/>
</dbReference>
<gene>
    <name evidence="2" type="ORF">BAU17_11430</name>
</gene>
<dbReference type="InterPro" id="IPR039564">
    <property type="entry name" value="Peptidase_C39-like"/>
</dbReference>
<dbReference type="Proteomes" id="UP000782705">
    <property type="component" value="Unassembled WGS sequence"/>
</dbReference>
<dbReference type="PANTHER" id="PTHR37806">
    <property type="entry name" value="LMO0724 PROTEIN"/>
    <property type="match status" value="1"/>
</dbReference>
<dbReference type="EMBL" id="MAEL01000038">
    <property type="protein sequence ID" value="KAF1303797.1"/>
    <property type="molecule type" value="Genomic_DNA"/>
</dbReference>
<evidence type="ECO:0000313" key="2">
    <source>
        <dbReference type="EMBL" id="KAF1303797.1"/>
    </source>
</evidence>
<sequence length="193" mass="21839">MEVPLENQFEGDALENGCEVTSLSMLLRYYGFQTSKNQLADELDYVPLNLANGLKGNPHDGFVGNMKEGNEAMGVGVEPLAKVAEKIVGNEYHINYSKHPFEALEQLVQNGKPVLVIATIDFEVPKKEDLWFWQTTSGIVQVSPLCHAAVMTGVDEQFVYVNDPFGYQHRKVDKQDFQRMYQKMGEQSLYLEK</sequence>
<organism evidence="2 3">
    <name type="scientific">Candidatus Enterococcus willemsii</name>
    <dbReference type="NCBI Taxonomy" id="1857215"/>
    <lineage>
        <taxon>Bacteria</taxon>
        <taxon>Bacillati</taxon>
        <taxon>Bacillota</taxon>
        <taxon>Bacilli</taxon>
        <taxon>Lactobacillales</taxon>
        <taxon>Enterococcaceae</taxon>
        <taxon>Enterococcus</taxon>
    </lineage>
</organism>
<name>A0ABQ6Z069_9ENTE</name>
<evidence type="ECO:0000259" key="1">
    <source>
        <dbReference type="Pfam" id="PF13529"/>
    </source>
</evidence>
<evidence type="ECO:0000313" key="3">
    <source>
        <dbReference type="Proteomes" id="UP000782705"/>
    </source>
</evidence>
<accession>A0ABQ6Z069</accession>
<reference evidence="2 3" key="1">
    <citation type="submission" date="2016-06" db="EMBL/GenBank/DDBJ databases">
        <title>Four novel species of enterococci isolated from chicken manure.</title>
        <authorList>
            <person name="Van Tyne D."/>
        </authorList>
    </citation>
    <scope>NUCLEOTIDE SEQUENCE [LARGE SCALE GENOMIC DNA]</scope>
    <source>
        <strain evidence="2 3">CU12B</strain>
    </source>
</reference>
<keyword evidence="3" id="KW-1185">Reference proteome</keyword>
<dbReference type="PANTHER" id="PTHR37806:SF1">
    <property type="entry name" value="PEPTIDASE C39-LIKE DOMAIN-CONTAINING PROTEIN"/>
    <property type="match status" value="1"/>
</dbReference>
<protein>
    <submittedName>
        <fullName evidence="2">Family C39 peptidase</fullName>
    </submittedName>
</protein>
<dbReference type="InterPro" id="IPR016997">
    <property type="entry name" value="UCP032442"/>
</dbReference>
<dbReference type="PIRSF" id="PIRSF032442">
    <property type="entry name" value="UCP032442"/>
    <property type="match status" value="1"/>
</dbReference>
<feature type="domain" description="Peptidase C39-like" evidence="1">
    <location>
        <begin position="2"/>
        <end position="164"/>
    </location>
</feature>
<dbReference type="Gene3D" id="3.90.70.10">
    <property type="entry name" value="Cysteine proteinases"/>
    <property type="match status" value="1"/>
</dbReference>
<comment type="caution">
    <text evidence="2">The sequence shown here is derived from an EMBL/GenBank/DDBJ whole genome shotgun (WGS) entry which is preliminary data.</text>
</comment>
<proteinExistence type="predicted"/>